<proteinExistence type="predicted"/>
<comment type="caution">
    <text evidence="5">The sequence shown here is derived from an EMBL/GenBank/DDBJ whole genome shotgun (WGS) entry which is preliminary data.</text>
</comment>
<keyword evidence="1" id="KW-0547">Nucleotide-binding</keyword>
<dbReference type="PROSITE" id="PS00211">
    <property type="entry name" value="ABC_TRANSPORTER_1"/>
    <property type="match status" value="2"/>
</dbReference>
<keyword evidence="2 5" id="KW-0067">ATP-binding</keyword>
<accession>A0ABX1H0P8</accession>
<dbReference type="SUPFAM" id="SSF52540">
    <property type="entry name" value="P-loop containing nucleoside triphosphate hydrolases"/>
    <property type="match status" value="2"/>
</dbReference>
<dbReference type="InterPro" id="IPR027417">
    <property type="entry name" value="P-loop_NTPase"/>
</dbReference>
<dbReference type="PROSITE" id="PS50893">
    <property type="entry name" value="ABC_TRANSPORTER_2"/>
    <property type="match status" value="2"/>
</dbReference>
<dbReference type="EMBL" id="JAAWWP010000006">
    <property type="protein sequence ID" value="NKI41923.1"/>
    <property type="molecule type" value="Genomic_DNA"/>
</dbReference>
<name>A0ABX1H0P8_9ACTN</name>
<dbReference type="InterPro" id="IPR003439">
    <property type="entry name" value="ABC_transporter-like_ATP-bd"/>
</dbReference>
<dbReference type="InterPro" id="IPR015854">
    <property type="entry name" value="ABC_transpr_LolD-like"/>
</dbReference>
<dbReference type="SMART" id="SM00382">
    <property type="entry name" value="AAA"/>
    <property type="match status" value="2"/>
</dbReference>
<dbReference type="Proteomes" id="UP000772196">
    <property type="component" value="Unassembled WGS sequence"/>
</dbReference>
<evidence type="ECO:0000256" key="3">
    <source>
        <dbReference type="SAM" id="MobiDB-lite"/>
    </source>
</evidence>
<feature type="compositionally biased region" description="Low complexity" evidence="3">
    <location>
        <begin position="240"/>
        <end position="266"/>
    </location>
</feature>
<evidence type="ECO:0000313" key="6">
    <source>
        <dbReference type="Proteomes" id="UP000772196"/>
    </source>
</evidence>
<sequence>MSDLAPARFTTAEVPARPPLVTATDLEIRLPRGPVLLPRTTARIHPGRITALMGASGSGKTTLLRALIGHLPPGAAVTGTLEVLGRTPHLLPARELRLLRRTEIAYVGQDPGSALNPRMTARRLVAELAADPGEETVLGLLAECRLPLGTGIADRRPTALSGGQQRRLALARALARAPKVLLLDEPTAGLDAPVREEIARLLRHLSATRDLAVLLATHDAHLAGICADHTVRLTPEAASRALPAARTAPAPRSAPGRAAAPGQPEAPRGEGLTAEKVDASFGSGRGRRSALSGVDFAAAPGSATAVIGPSGSGKTTLLRVLAGLHPVHTGHLALDGSPLAARVQRRTREQQRRIQLVPQNPLAALNPRHPVGRQLARPLRLHTTLPRTALPERVAELLAQVGLPAAYADRYPGELSGGQRQRVSLARALATGPEVLLCDEVTSALDTDTALGIMDLLGRLRREHRMTLVLVSHDHALLARCTDTAHLLEAGLLTASGPTARLLPA</sequence>
<reference evidence="5 6" key="1">
    <citation type="submission" date="2020-04" db="EMBL/GenBank/DDBJ databases">
        <title>Phylogenetic Diversity and Antibacterial Activity against Ralstonia solanacearum of Endophytic Actinomycete Isolated from Moss.</title>
        <authorList>
            <person name="Zhuang X."/>
        </authorList>
    </citation>
    <scope>NUCLEOTIDE SEQUENCE [LARGE SCALE GENOMIC DNA]</scope>
    <source>
        <strain evidence="5 6">LD120</strain>
    </source>
</reference>
<feature type="domain" description="ABC transporter" evidence="4">
    <location>
        <begin position="272"/>
        <end position="505"/>
    </location>
</feature>
<dbReference type="InterPro" id="IPR017871">
    <property type="entry name" value="ABC_transporter-like_CS"/>
</dbReference>
<dbReference type="Gene3D" id="3.40.50.300">
    <property type="entry name" value="P-loop containing nucleotide triphosphate hydrolases"/>
    <property type="match status" value="2"/>
</dbReference>
<dbReference type="CDD" id="cd03257">
    <property type="entry name" value="ABC_NikE_OppD_transporters"/>
    <property type="match status" value="1"/>
</dbReference>
<dbReference type="Pfam" id="PF00005">
    <property type="entry name" value="ABC_tran"/>
    <property type="match status" value="2"/>
</dbReference>
<dbReference type="GO" id="GO:0005524">
    <property type="term" value="F:ATP binding"/>
    <property type="evidence" value="ECO:0007669"/>
    <property type="project" value="UniProtKB-KW"/>
</dbReference>
<evidence type="ECO:0000313" key="5">
    <source>
        <dbReference type="EMBL" id="NKI41923.1"/>
    </source>
</evidence>
<dbReference type="InterPro" id="IPR003593">
    <property type="entry name" value="AAA+_ATPase"/>
</dbReference>
<evidence type="ECO:0000256" key="2">
    <source>
        <dbReference type="ARBA" id="ARBA00022840"/>
    </source>
</evidence>
<organism evidence="5 6">
    <name type="scientific">Streptomyces physcomitrii</name>
    <dbReference type="NCBI Taxonomy" id="2724184"/>
    <lineage>
        <taxon>Bacteria</taxon>
        <taxon>Bacillati</taxon>
        <taxon>Actinomycetota</taxon>
        <taxon>Actinomycetes</taxon>
        <taxon>Kitasatosporales</taxon>
        <taxon>Streptomycetaceae</taxon>
        <taxon>Streptomyces</taxon>
    </lineage>
</organism>
<evidence type="ECO:0000256" key="1">
    <source>
        <dbReference type="ARBA" id="ARBA00022741"/>
    </source>
</evidence>
<dbReference type="RefSeq" id="WP_168538623.1">
    <property type="nucleotide sequence ID" value="NZ_JAAWWP010000006.1"/>
</dbReference>
<gene>
    <name evidence="5" type="ORF">HFV08_11860</name>
</gene>
<keyword evidence="6" id="KW-1185">Reference proteome</keyword>
<feature type="region of interest" description="Disordered" evidence="3">
    <location>
        <begin position="240"/>
        <end position="274"/>
    </location>
</feature>
<dbReference type="PANTHER" id="PTHR24220">
    <property type="entry name" value="IMPORT ATP-BINDING PROTEIN"/>
    <property type="match status" value="1"/>
</dbReference>
<feature type="domain" description="ABC transporter" evidence="4">
    <location>
        <begin position="21"/>
        <end position="260"/>
    </location>
</feature>
<evidence type="ECO:0000259" key="4">
    <source>
        <dbReference type="PROSITE" id="PS50893"/>
    </source>
</evidence>
<protein>
    <submittedName>
        <fullName evidence="5">ABC transporter ATP-binding protein</fullName>
    </submittedName>
</protein>